<dbReference type="InterPro" id="IPR011527">
    <property type="entry name" value="ABC1_TM_dom"/>
</dbReference>
<feature type="transmembrane region" description="Helical" evidence="7">
    <location>
        <begin position="240"/>
        <end position="260"/>
    </location>
</feature>
<dbReference type="Gene3D" id="3.40.50.300">
    <property type="entry name" value="P-loop containing nucleotide triphosphate hydrolases"/>
    <property type="match status" value="1"/>
</dbReference>
<keyword evidence="11" id="KW-1185">Reference proteome</keyword>
<feature type="domain" description="ABC transmembrane type-1" evidence="9">
    <location>
        <begin position="19"/>
        <end position="297"/>
    </location>
</feature>
<dbReference type="PROSITE" id="PS00211">
    <property type="entry name" value="ABC_TRANSPORTER_1"/>
    <property type="match status" value="1"/>
</dbReference>
<dbReference type="InterPro" id="IPR027417">
    <property type="entry name" value="P-loop_NTPase"/>
</dbReference>
<dbReference type="PROSITE" id="PS50893">
    <property type="entry name" value="ABC_TRANSPORTER_2"/>
    <property type="match status" value="1"/>
</dbReference>
<evidence type="ECO:0000313" key="11">
    <source>
        <dbReference type="Proteomes" id="UP000678513"/>
    </source>
</evidence>
<dbReference type="Gene3D" id="1.20.1560.10">
    <property type="entry name" value="ABC transporter type 1, transmembrane domain"/>
    <property type="match status" value="1"/>
</dbReference>
<feature type="transmembrane region" description="Helical" evidence="7">
    <location>
        <begin position="51"/>
        <end position="71"/>
    </location>
</feature>
<keyword evidence="4 10" id="KW-0067">ATP-binding</keyword>
<dbReference type="SMART" id="SM00382">
    <property type="entry name" value="AAA"/>
    <property type="match status" value="1"/>
</dbReference>
<reference evidence="10 11" key="1">
    <citation type="submission" date="2021-03" db="EMBL/GenBank/DDBJ databases">
        <title>Human Oral Microbial Genomes.</title>
        <authorList>
            <person name="Johnston C.D."/>
            <person name="Chen T."/>
            <person name="Dewhirst F.E."/>
        </authorList>
    </citation>
    <scope>NUCLEOTIDE SEQUENCE [LARGE SCALE GENOMIC DNA]</scope>
    <source>
        <strain evidence="10 11">DSMZ 100122</strain>
    </source>
</reference>
<keyword evidence="2 7" id="KW-0812">Transmembrane</keyword>
<dbReference type="InterPro" id="IPR017871">
    <property type="entry name" value="ABC_transporter-like_CS"/>
</dbReference>
<evidence type="ECO:0000256" key="6">
    <source>
        <dbReference type="ARBA" id="ARBA00023136"/>
    </source>
</evidence>
<keyword evidence="6 7" id="KW-0472">Membrane</keyword>
<evidence type="ECO:0000256" key="1">
    <source>
        <dbReference type="ARBA" id="ARBA00004651"/>
    </source>
</evidence>
<dbReference type="PROSITE" id="PS50929">
    <property type="entry name" value="ABC_TM1F"/>
    <property type="match status" value="1"/>
</dbReference>
<dbReference type="PANTHER" id="PTHR24221:SF654">
    <property type="entry name" value="ATP-BINDING CASSETTE SUB-FAMILY B MEMBER 6"/>
    <property type="match status" value="1"/>
</dbReference>
<evidence type="ECO:0000256" key="5">
    <source>
        <dbReference type="ARBA" id="ARBA00022989"/>
    </source>
</evidence>
<proteinExistence type="predicted"/>
<feature type="transmembrane region" description="Helical" evidence="7">
    <location>
        <begin position="150"/>
        <end position="171"/>
    </location>
</feature>
<evidence type="ECO:0000256" key="3">
    <source>
        <dbReference type="ARBA" id="ARBA00022741"/>
    </source>
</evidence>
<dbReference type="PANTHER" id="PTHR24221">
    <property type="entry name" value="ATP-BINDING CASSETTE SUB-FAMILY B"/>
    <property type="match status" value="1"/>
</dbReference>
<keyword evidence="3" id="KW-0547">Nucleotide-binding</keyword>
<evidence type="ECO:0000259" key="9">
    <source>
        <dbReference type="PROSITE" id="PS50929"/>
    </source>
</evidence>
<dbReference type="RefSeq" id="WP_212322006.1">
    <property type="nucleotide sequence ID" value="NZ_AP024463.1"/>
</dbReference>
<accession>A0ABX7Y2U6</accession>
<dbReference type="EMBL" id="CP072384">
    <property type="protein sequence ID" value="QUC07495.1"/>
    <property type="molecule type" value="Genomic_DNA"/>
</dbReference>
<dbReference type="InterPro" id="IPR003439">
    <property type="entry name" value="ABC_transporter-like_ATP-bd"/>
</dbReference>
<gene>
    <name evidence="10" type="ORF">J5A65_11215</name>
</gene>
<feature type="domain" description="ABC transporter" evidence="8">
    <location>
        <begin position="326"/>
        <end position="557"/>
    </location>
</feature>
<dbReference type="SUPFAM" id="SSF52540">
    <property type="entry name" value="P-loop containing nucleoside triphosphate hydrolases"/>
    <property type="match status" value="1"/>
</dbReference>
<evidence type="ECO:0000313" key="10">
    <source>
        <dbReference type="EMBL" id="QUC07495.1"/>
    </source>
</evidence>
<evidence type="ECO:0000256" key="2">
    <source>
        <dbReference type="ARBA" id="ARBA00022692"/>
    </source>
</evidence>
<dbReference type="SUPFAM" id="SSF90123">
    <property type="entry name" value="ABC transporter transmembrane region"/>
    <property type="match status" value="1"/>
</dbReference>
<dbReference type="InterPro" id="IPR039421">
    <property type="entry name" value="Type_1_exporter"/>
</dbReference>
<sequence>MLRNIHAVAGGGRVFWEYLCLAVAAASLQAVAVLVLFPLLGELFSDHPATAGTWALVFLGIIALAWGADILTARRGLRLGIGVMRAIERHAPEAVLAWPASKLTPARIAALRSLMANGAVEATSAVILMVTPIITATVFTFALGLGLLTISVPVALVTALGGVLMLLALWASTRVESRAQRQYSLAMEKLDNRLFEFAWAQPSLRTARSTSAGQRLVDDAITTTRGRVLRLLLWQIPGEFLFSLVLQLVLIGFGATAWLAFSGNSITAAAAATLVIVLLRVVEQVTVVSRSVGGVLAINQTLTEVREIIETAPVTPAAPASQAPHLVADGLHVTYPDGSAGLQDVSLDLRPGTVTVVVGCSGSGKTTLLRTLAGLTPATAGTISLDGHAATEADLLGNATVVFQQTALGDGTIRENLLAVNPALGQAGLERIADTAQLAPVLQHASNGWDTPVGELGTQLSGGERQRVGIARALAKPAHLLLVDEATSALDAHNEQAIVESINRIRHDYTTVLVSHRPAMLRIADAVIVMADGRIAEQGSPSQLEASGDQYARLLSEWQAASTWHV</sequence>
<dbReference type="InterPro" id="IPR036640">
    <property type="entry name" value="ABC1_TM_sf"/>
</dbReference>
<dbReference type="Pfam" id="PF00005">
    <property type="entry name" value="ABC_tran"/>
    <property type="match status" value="1"/>
</dbReference>
<keyword evidence="5 7" id="KW-1133">Transmembrane helix</keyword>
<dbReference type="GO" id="GO:0005524">
    <property type="term" value="F:ATP binding"/>
    <property type="evidence" value="ECO:0007669"/>
    <property type="project" value="UniProtKB-KW"/>
</dbReference>
<name>A0ABX7Y2U6_9ACTN</name>
<evidence type="ECO:0000259" key="8">
    <source>
        <dbReference type="PROSITE" id="PS50893"/>
    </source>
</evidence>
<dbReference type="InterPro" id="IPR003593">
    <property type="entry name" value="AAA+_ATPase"/>
</dbReference>
<feature type="transmembrane region" description="Helical" evidence="7">
    <location>
        <begin position="122"/>
        <end position="144"/>
    </location>
</feature>
<feature type="transmembrane region" description="Helical" evidence="7">
    <location>
        <begin position="266"/>
        <end position="282"/>
    </location>
</feature>
<protein>
    <submittedName>
        <fullName evidence="10">ABC transporter ATP-binding protein</fullName>
    </submittedName>
</protein>
<feature type="transmembrane region" description="Helical" evidence="7">
    <location>
        <begin position="15"/>
        <end position="39"/>
    </location>
</feature>
<dbReference type="Proteomes" id="UP000678513">
    <property type="component" value="Chromosome"/>
</dbReference>
<evidence type="ECO:0000256" key="7">
    <source>
        <dbReference type="SAM" id="Phobius"/>
    </source>
</evidence>
<evidence type="ECO:0000256" key="4">
    <source>
        <dbReference type="ARBA" id="ARBA00022840"/>
    </source>
</evidence>
<comment type="subcellular location">
    <subcellularLocation>
        <location evidence="1">Cell membrane</location>
        <topology evidence="1">Multi-pass membrane protein</topology>
    </subcellularLocation>
</comment>
<organism evidence="10 11">
    <name type="scientific">Arachnia rubra</name>
    <dbReference type="NCBI Taxonomy" id="1547448"/>
    <lineage>
        <taxon>Bacteria</taxon>
        <taxon>Bacillati</taxon>
        <taxon>Actinomycetota</taxon>
        <taxon>Actinomycetes</taxon>
        <taxon>Propionibacteriales</taxon>
        <taxon>Propionibacteriaceae</taxon>
        <taxon>Arachnia</taxon>
    </lineage>
</organism>